<sequence length="64" mass="7182">MRKCGDAGLIHYQYMFVCGITAETPIDIENVFNFIHASGTSVEKRKKMKNCPRSTRCENAVTLG</sequence>
<dbReference type="EMBL" id="SNRW01033134">
    <property type="protein sequence ID" value="KAA6356350.1"/>
    <property type="molecule type" value="Genomic_DNA"/>
</dbReference>
<reference evidence="1 2" key="1">
    <citation type="submission" date="2019-03" db="EMBL/GenBank/DDBJ databases">
        <title>Single cell metagenomics reveals metabolic interactions within the superorganism composed of flagellate Streblomastix strix and complex community of Bacteroidetes bacteria on its surface.</title>
        <authorList>
            <person name="Treitli S.C."/>
            <person name="Kolisko M."/>
            <person name="Husnik F."/>
            <person name="Keeling P."/>
            <person name="Hampl V."/>
        </authorList>
    </citation>
    <scope>NUCLEOTIDE SEQUENCE [LARGE SCALE GENOMIC DNA]</scope>
    <source>
        <strain evidence="1">ST1C</strain>
    </source>
</reference>
<gene>
    <name evidence="1" type="ORF">EZS28_048123</name>
</gene>
<accession>A0A5J4TFC4</accession>
<dbReference type="AlphaFoldDB" id="A0A5J4TFC4"/>
<name>A0A5J4TFC4_9EUKA</name>
<proteinExistence type="predicted"/>
<protein>
    <submittedName>
        <fullName evidence="1">Uncharacterized protein</fullName>
    </submittedName>
</protein>
<evidence type="ECO:0000313" key="1">
    <source>
        <dbReference type="EMBL" id="KAA6356350.1"/>
    </source>
</evidence>
<evidence type="ECO:0000313" key="2">
    <source>
        <dbReference type="Proteomes" id="UP000324800"/>
    </source>
</evidence>
<feature type="non-terminal residue" evidence="1">
    <location>
        <position position="64"/>
    </location>
</feature>
<dbReference type="Proteomes" id="UP000324800">
    <property type="component" value="Unassembled WGS sequence"/>
</dbReference>
<comment type="caution">
    <text evidence="1">The sequence shown here is derived from an EMBL/GenBank/DDBJ whole genome shotgun (WGS) entry which is preliminary data.</text>
</comment>
<organism evidence="1 2">
    <name type="scientific">Streblomastix strix</name>
    <dbReference type="NCBI Taxonomy" id="222440"/>
    <lineage>
        <taxon>Eukaryota</taxon>
        <taxon>Metamonada</taxon>
        <taxon>Preaxostyla</taxon>
        <taxon>Oxymonadida</taxon>
        <taxon>Streblomastigidae</taxon>
        <taxon>Streblomastix</taxon>
    </lineage>
</organism>